<dbReference type="SUPFAM" id="SSF47473">
    <property type="entry name" value="EF-hand"/>
    <property type="match status" value="1"/>
</dbReference>
<dbReference type="Pfam" id="PF13833">
    <property type="entry name" value="EF-hand_8"/>
    <property type="match status" value="1"/>
</dbReference>
<protein>
    <recommendedName>
        <fullName evidence="3">EF-hand domain-containing protein</fullName>
    </recommendedName>
</protein>
<dbReference type="InterPro" id="IPR018247">
    <property type="entry name" value="EF_Hand_1_Ca_BS"/>
</dbReference>
<dbReference type="Gene3D" id="1.10.238.10">
    <property type="entry name" value="EF-hand"/>
    <property type="match status" value="1"/>
</dbReference>
<keyword evidence="1" id="KW-0106">Calcium</keyword>
<dbReference type="InterPro" id="IPR002048">
    <property type="entry name" value="EF_hand_dom"/>
</dbReference>
<feature type="chain" id="PRO_5042899696" description="EF-hand domain-containing protein" evidence="2">
    <location>
        <begin position="20"/>
        <end position="99"/>
    </location>
</feature>
<evidence type="ECO:0000313" key="4">
    <source>
        <dbReference type="EMBL" id="KAK6187117.1"/>
    </source>
</evidence>
<keyword evidence="5" id="KW-1185">Reference proteome</keyword>
<evidence type="ECO:0000313" key="5">
    <source>
        <dbReference type="Proteomes" id="UP001347796"/>
    </source>
</evidence>
<dbReference type="InterPro" id="IPR011992">
    <property type="entry name" value="EF-hand-dom_pair"/>
</dbReference>
<feature type="signal peptide" evidence="2">
    <location>
        <begin position="1"/>
        <end position="19"/>
    </location>
</feature>
<dbReference type="AlphaFoldDB" id="A0AAN8K2G7"/>
<feature type="domain" description="EF-hand" evidence="3">
    <location>
        <begin position="61"/>
        <end position="96"/>
    </location>
</feature>
<dbReference type="Proteomes" id="UP001347796">
    <property type="component" value="Unassembled WGS sequence"/>
</dbReference>
<evidence type="ECO:0000256" key="2">
    <source>
        <dbReference type="SAM" id="SignalP"/>
    </source>
</evidence>
<dbReference type="PROSITE" id="PS50222">
    <property type="entry name" value="EF_HAND_2"/>
    <property type="match status" value="1"/>
</dbReference>
<comment type="caution">
    <text evidence="4">The sequence shown here is derived from an EMBL/GenBank/DDBJ whole genome shotgun (WGS) entry which is preliminary data.</text>
</comment>
<dbReference type="PROSITE" id="PS00018">
    <property type="entry name" value="EF_HAND_1"/>
    <property type="match status" value="1"/>
</dbReference>
<dbReference type="EMBL" id="JAZGQO010000004">
    <property type="protein sequence ID" value="KAK6187117.1"/>
    <property type="molecule type" value="Genomic_DNA"/>
</dbReference>
<dbReference type="GO" id="GO:0005509">
    <property type="term" value="F:calcium ion binding"/>
    <property type="evidence" value="ECO:0007669"/>
    <property type="project" value="InterPro"/>
</dbReference>
<evidence type="ECO:0000259" key="3">
    <source>
        <dbReference type="PROSITE" id="PS50222"/>
    </source>
</evidence>
<sequence>MKLLILTLAVLVLVQSIECWRWRSVGRTLNKAFTGQGKRDAEFDVITADGVITMEEMANFMDVDDVQMIFAEFDEDDDGVLNQEEFEAFYLTLEAMSSQ</sequence>
<reference evidence="4 5" key="1">
    <citation type="submission" date="2024-01" db="EMBL/GenBank/DDBJ databases">
        <title>The genome of the rayed Mediterranean limpet Patella caerulea (Linnaeus, 1758).</title>
        <authorList>
            <person name="Anh-Thu Weber A."/>
            <person name="Halstead-Nussloch G."/>
        </authorList>
    </citation>
    <scope>NUCLEOTIDE SEQUENCE [LARGE SCALE GENOMIC DNA]</scope>
    <source>
        <strain evidence="4">AATW-2023a</strain>
        <tissue evidence="4">Whole specimen</tissue>
    </source>
</reference>
<evidence type="ECO:0000256" key="1">
    <source>
        <dbReference type="ARBA" id="ARBA00022837"/>
    </source>
</evidence>
<organism evidence="4 5">
    <name type="scientific">Patella caerulea</name>
    <name type="common">Rayed Mediterranean limpet</name>
    <dbReference type="NCBI Taxonomy" id="87958"/>
    <lineage>
        <taxon>Eukaryota</taxon>
        <taxon>Metazoa</taxon>
        <taxon>Spiralia</taxon>
        <taxon>Lophotrochozoa</taxon>
        <taxon>Mollusca</taxon>
        <taxon>Gastropoda</taxon>
        <taxon>Patellogastropoda</taxon>
        <taxon>Patelloidea</taxon>
        <taxon>Patellidae</taxon>
        <taxon>Patella</taxon>
    </lineage>
</organism>
<keyword evidence="2" id="KW-0732">Signal</keyword>
<proteinExistence type="predicted"/>
<accession>A0AAN8K2G7</accession>
<name>A0AAN8K2G7_PATCE</name>
<gene>
    <name evidence="4" type="ORF">SNE40_005210</name>
</gene>